<feature type="domain" description="Rhodopsin" evidence="8">
    <location>
        <begin position="43"/>
        <end position="287"/>
    </location>
</feature>
<dbReference type="GO" id="GO:0016020">
    <property type="term" value="C:membrane"/>
    <property type="evidence" value="ECO:0007669"/>
    <property type="project" value="UniProtKB-SubCell"/>
</dbReference>
<evidence type="ECO:0000313" key="10">
    <source>
        <dbReference type="Proteomes" id="UP001303889"/>
    </source>
</evidence>
<feature type="transmembrane region" description="Helical" evidence="7">
    <location>
        <begin position="191"/>
        <end position="217"/>
    </location>
</feature>
<dbReference type="AlphaFoldDB" id="A0AAN6RQ11"/>
<accession>A0AAN6RQ11</accession>
<dbReference type="PANTHER" id="PTHR33048">
    <property type="entry name" value="PTH11-LIKE INTEGRAL MEMBRANE PROTEIN (AFU_ORTHOLOGUE AFUA_5G11245)"/>
    <property type="match status" value="1"/>
</dbReference>
<reference evidence="9" key="2">
    <citation type="submission" date="2023-05" db="EMBL/GenBank/DDBJ databases">
        <authorList>
            <consortium name="Lawrence Berkeley National Laboratory"/>
            <person name="Steindorff A."/>
            <person name="Hensen N."/>
            <person name="Bonometti L."/>
            <person name="Westerberg I."/>
            <person name="Brannstrom I.O."/>
            <person name="Guillou S."/>
            <person name="Cros-Aarteil S."/>
            <person name="Calhoun S."/>
            <person name="Haridas S."/>
            <person name="Kuo A."/>
            <person name="Mondo S."/>
            <person name="Pangilinan J."/>
            <person name="Riley R."/>
            <person name="Labutti K."/>
            <person name="Andreopoulos B."/>
            <person name="Lipzen A."/>
            <person name="Chen C."/>
            <person name="Yanf M."/>
            <person name="Daum C."/>
            <person name="Ng V."/>
            <person name="Clum A."/>
            <person name="Ohm R."/>
            <person name="Martin F."/>
            <person name="Silar P."/>
            <person name="Natvig D."/>
            <person name="Lalanne C."/>
            <person name="Gautier V."/>
            <person name="Ament-Velasquez S.L."/>
            <person name="Kruys A."/>
            <person name="Hutchinson M.I."/>
            <person name="Powell A.J."/>
            <person name="Barry K."/>
            <person name="Miller A.N."/>
            <person name="Grigoriev I.V."/>
            <person name="Debuchy R."/>
            <person name="Gladieux P."/>
            <person name="Thoren M.H."/>
            <person name="Johannesson H."/>
        </authorList>
    </citation>
    <scope>NUCLEOTIDE SEQUENCE</scope>
    <source>
        <strain evidence="9">CBS 103.79</strain>
    </source>
</reference>
<evidence type="ECO:0000313" key="9">
    <source>
        <dbReference type="EMBL" id="KAK3897936.1"/>
    </source>
</evidence>
<feature type="transmembrane region" description="Helical" evidence="7">
    <location>
        <begin position="262"/>
        <end position="283"/>
    </location>
</feature>
<feature type="transmembrane region" description="Helical" evidence="7">
    <location>
        <begin position="59"/>
        <end position="79"/>
    </location>
</feature>
<evidence type="ECO:0000256" key="7">
    <source>
        <dbReference type="SAM" id="Phobius"/>
    </source>
</evidence>
<protein>
    <recommendedName>
        <fullName evidence="8">Rhodopsin domain-containing protein</fullName>
    </recommendedName>
</protein>
<evidence type="ECO:0000256" key="3">
    <source>
        <dbReference type="ARBA" id="ARBA00022989"/>
    </source>
</evidence>
<dbReference type="InterPro" id="IPR052337">
    <property type="entry name" value="SAT4-like"/>
</dbReference>
<reference evidence="9" key="1">
    <citation type="journal article" date="2023" name="Mol. Phylogenet. Evol.">
        <title>Genome-scale phylogeny and comparative genomics of the fungal order Sordariales.</title>
        <authorList>
            <person name="Hensen N."/>
            <person name="Bonometti L."/>
            <person name="Westerberg I."/>
            <person name="Brannstrom I.O."/>
            <person name="Guillou S."/>
            <person name="Cros-Aarteil S."/>
            <person name="Calhoun S."/>
            <person name="Haridas S."/>
            <person name="Kuo A."/>
            <person name="Mondo S."/>
            <person name="Pangilinan J."/>
            <person name="Riley R."/>
            <person name="LaButti K."/>
            <person name="Andreopoulos B."/>
            <person name="Lipzen A."/>
            <person name="Chen C."/>
            <person name="Yan M."/>
            <person name="Daum C."/>
            <person name="Ng V."/>
            <person name="Clum A."/>
            <person name="Steindorff A."/>
            <person name="Ohm R.A."/>
            <person name="Martin F."/>
            <person name="Silar P."/>
            <person name="Natvig D.O."/>
            <person name="Lalanne C."/>
            <person name="Gautier V."/>
            <person name="Ament-Velasquez S.L."/>
            <person name="Kruys A."/>
            <person name="Hutchinson M.I."/>
            <person name="Powell A.J."/>
            <person name="Barry K."/>
            <person name="Miller A.N."/>
            <person name="Grigoriev I.V."/>
            <person name="Debuchy R."/>
            <person name="Gladieux P."/>
            <person name="Hiltunen Thoren M."/>
            <person name="Johannesson H."/>
        </authorList>
    </citation>
    <scope>NUCLEOTIDE SEQUENCE</scope>
    <source>
        <strain evidence="9">CBS 103.79</strain>
    </source>
</reference>
<feature type="transmembrane region" description="Helical" evidence="7">
    <location>
        <begin position="24"/>
        <end position="47"/>
    </location>
</feature>
<comment type="caution">
    <text evidence="9">The sequence shown here is derived from an EMBL/GenBank/DDBJ whole genome shotgun (WGS) entry which is preliminary data.</text>
</comment>
<gene>
    <name evidence="9" type="ORF">C8A05DRAFT_47610</name>
</gene>
<feature type="transmembrane region" description="Helical" evidence="7">
    <location>
        <begin position="149"/>
        <end position="171"/>
    </location>
</feature>
<keyword evidence="2 7" id="KW-0812">Transmembrane</keyword>
<feature type="transmembrane region" description="Helical" evidence="7">
    <location>
        <begin position="117"/>
        <end position="137"/>
    </location>
</feature>
<feature type="compositionally biased region" description="Low complexity" evidence="6">
    <location>
        <begin position="432"/>
        <end position="445"/>
    </location>
</feature>
<name>A0AAN6RQ11_9PEZI</name>
<evidence type="ECO:0000256" key="4">
    <source>
        <dbReference type="ARBA" id="ARBA00023136"/>
    </source>
</evidence>
<feature type="region of interest" description="Disordered" evidence="6">
    <location>
        <begin position="406"/>
        <end position="451"/>
    </location>
</feature>
<feature type="transmembrane region" description="Helical" evidence="7">
    <location>
        <begin position="229"/>
        <end position="250"/>
    </location>
</feature>
<dbReference type="EMBL" id="MU856037">
    <property type="protein sequence ID" value="KAK3897936.1"/>
    <property type="molecule type" value="Genomic_DNA"/>
</dbReference>
<dbReference type="Proteomes" id="UP001303889">
    <property type="component" value="Unassembled WGS sequence"/>
</dbReference>
<evidence type="ECO:0000256" key="5">
    <source>
        <dbReference type="ARBA" id="ARBA00038359"/>
    </source>
</evidence>
<comment type="similarity">
    <text evidence="5">Belongs to the SAT4 family.</text>
</comment>
<keyword evidence="3 7" id="KW-1133">Transmembrane helix</keyword>
<sequence>MSQPEAQLVPLDDLVDGLASIKRMAFKATAGIFFTLALLSVLARAAIRWRTRRALALDDYLLFGAALFLSGATGLMYNICDNLYLSTAIRLDQSIVFRLGSERLTDLVNSAVQENHSFLIVAWTATFLVKFSFLAFFRQLIWNVAGMRRYYWVVVGVTGMAWVFLVVEPFILCSEFGFASLHCFDESKNLLYVAMTGLVTGLDALTDIMIVSIPIMILHTARMRPSQKAALGVFLCLSLVMVIFSITRVSKISGASGVDVPWVFFWQFAEASIAVLMGSLTVFRTLLIAERKTGVRGSPGGQLGKGSPAAGCGGKRPRSYYALHHRIRLLAAGKSVSKGDLESQESLPEIPGAVMTGLRTFIRRNNRDSAMGTAVITTAISQHSTLADGADEEPLRKVKEKEEKVREVGVEEMRQPNQQPGAHADSVWSGPSTQTSQTSIGGTTIHEMREA</sequence>
<keyword evidence="10" id="KW-1185">Reference proteome</keyword>
<evidence type="ECO:0000256" key="1">
    <source>
        <dbReference type="ARBA" id="ARBA00004141"/>
    </source>
</evidence>
<organism evidence="9 10">
    <name type="scientific">Staphylotrichum tortipilum</name>
    <dbReference type="NCBI Taxonomy" id="2831512"/>
    <lineage>
        <taxon>Eukaryota</taxon>
        <taxon>Fungi</taxon>
        <taxon>Dikarya</taxon>
        <taxon>Ascomycota</taxon>
        <taxon>Pezizomycotina</taxon>
        <taxon>Sordariomycetes</taxon>
        <taxon>Sordariomycetidae</taxon>
        <taxon>Sordariales</taxon>
        <taxon>Chaetomiaceae</taxon>
        <taxon>Staphylotrichum</taxon>
    </lineage>
</organism>
<evidence type="ECO:0000259" key="8">
    <source>
        <dbReference type="Pfam" id="PF20684"/>
    </source>
</evidence>
<dbReference type="PANTHER" id="PTHR33048:SF47">
    <property type="entry name" value="INTEGRAL MEMBRANE PROTEIN-RELATED"/>
    <property type="match status" value="1"/>
</dbReference>
<evidence type="ECO:0000256" key="6">
    <source>
        <dbReference type="SAM" id="MobiDB-lite"/>
    </source>
</evidence>
<comment type="subcellular location">
    <subcellularLocation>
        <location evidence="1">Membrane</location>
        <topology evidence="1">Multi-pass membrane protein</topology>
    </subcellularLocation>
</comment>
<evidence type="ECO:0000256" key="2">
    <source>
        <dbReference type="ARBA" id="ARBA00022692"/>
    </source>
</evidence>
<dbReference type="Pfam" id="PF20684">
    <property type="entry name" value="Fung_rhodopsin"/>
    <property type="match status" value="1"/>
</dbReference>
<keyword evidence="4 7" id="KW-0472">Membrane</keyword>
<dbReference type="InterPro" id="IPR049326">
    <property type="entry name" value="Rhodopsin_dom_fungi"/>
</dbReference>
<proteinExistence type="inferred from homology"/>